<dbReference type="RefSeq" id="WP_194847402.1">
    <property type="nucleotide sequence ID" value="NZ_JAAEJV010000011.1"/>
</dbReference>
<dbReference type="EMBL" id="JAAEJV010000011">
    <property type="protein sequence ID" value="MBF5059100.1"/>
    <property type="molecule type" value="Genomic_DNA"/>
</dbReference>
<proteinExistence type="predicted"/>
<dbReference type="Proteomes" id="UP001194714">
    <property type="component" value="Unassembled WGS sequence"/>
</dbReference>
<keyword evidence="2" id="KW-1185">Reference proteome</keyword>
<accession>A0ABS0AYR0</accession>
<evidence type="ECO:0000313" key="1">
    <source>
        <dbReference type="EMBL" id="MBF5059100.1"/>
    </source>
</evidence>
<comment type="caution">
    <text evidence="1">The sequence shown here is derived from an EMBL/GenBank/DDBJ whole genome shotgun (WGS) entry which is preliminary data.</text>
</comment>
<protein>
    <submittedName>
        <fullName evidence="1">Uncharacterized protein</fullName>
    </submittedName>
</protein>
<reference evidence="1 2" key="1">
    <citation type="submission" date="2020-01" db="EMBL/GenBank/DDBJ databases">
        <title>Draft genome sequence of Cand. Neptunochlamydia vexilliferae K9.</title>
        <authorList>
            <person name="Schulz F."/>
            <person name="Koestlbacher S."/>
            <person name="Wascher F."/>
            <person name="Pizzetti I."/>
            <person name="Horn M."/>
        </authorList>
    </citation>
    <scope>NUCLEOTIDE SEQUENCE [LARGE SCALE GENOMIC DNA]</scope>
    <source>
        <strain evidence="1 2">K9</strain>
    </source>
</reference>
<organism evidence="1 2">
    <name type="scientific">Candidatus Neptunichlamydia vexilliferae</name>
    <dbReference type="NCBI Taxonomy" id="1651774"/>
    <lineage>
        <taxon>Bacteria</taxon>
        <taxon>Pseudomonadati</taxon>
        <taxon>Chlamydiota</taxon>
        <taxon>Chlamydiia</taxon>
        <taxon>Parachlamydiales</taxon>
        <taxon>Simkaniaceae</taxon>
        <taxon>Candidatus Neptunichlamydia</taxon>
    </lineage>
</organism>
<name>A0ABS0AYR0_9BACT</name>
<sequence length="203" mass="22994">MKKIIIFLIGVFVGFGGYHFYNQPTTKPHKLNFHQSAHHAELFKKWVSFEPNGENFIAAFPKKPKMTTRDLPVPGGADPLPYKEFKCTLDEVKHFSVSYTTLPESWLKYGDNLVLGGALKVIMQEMGNPELVGKESTKLKSFSALDYEHYTEEMVSGGTLVLVGNTLYKVEITHPRGEDPHVHDELCHFLENFAPALEKKVQN</sequence>
<evidence type="ECO:0000313" key="2">
    <source>
        <dbReference type="Proteomes" id="UP001194714"/>
    </source>
</evidence>
<gene>
    <name evidence="1" type="ORF">NEPTK9_000607</name>
</gene>